<dbReference type="InterPro" id="IPR029058">
    <property type="entry name" value="AB_hydrolase_fold"/>
</dbReference>
<keyword evidence="1" id="KW-0732">Signal</keyword>
<dbReference type="Proteomes" id="UP000190235">
    <property type="component" value="Chromosome I"/>
</dbReference>
<sequence>MMKKIPFLILLLSFIPQLGSAQEIEIPLGKIVDSIPVTDSTASNFALYLPQNFNDKKQWPVIFVFDPEGRGRAATQLFRAVAEEQSYIIAASNLNLKKDSLKNNINKVGPFINQVDGMLAIDRQQVYVAGLSEGGQLATALPFIYNNISGVLAVENAWINTEYLNTGNKFMFSAVACDTRNTMLVLEEIEAYLDKENFPTEMNFYTCDDEVEWPVSGVIQNAVSGFTLNAMKEGKRPKDLDLVKDLFNAEVDYAEVMRRKRNYYQAFEKLKQIEDKYDDLDLDIDLRDKIKNIRRNKAFRQQRRDYRDLVSTEKAKQEEYVYYMETDVVTSNFENIGWWAAQVEGLKENEEKFSGYKEKMASRLQGFLDNLSKNYYDAYVNSQADSRSKIFVSILRTIFDKNDPEAYLNIIKIAGHDGDHETALLYLDDLLKTGFDDINALYNIEGILDLKLSEEYNSKIREYLGEAKYYKAES</sequence>
<dbReference type="RefSeq" id="WP_079736261.1">
    <property type="nucleotide sequence ID" value="NZ_LT670848.1"/>
</dbReference>
<name>A0A1M7NQT0_9FLAO</name>
<dbReference type="EMBL" id="LT670848">
    <property type="protein sequence ID" value="SHN06311.1"/>
    <property type="molecule type" value="Genomic_DNA"/>
</dbReference>
<organism evidence="2 3">
    <name type="scientific">Salegentibacter salegens</name>
    <dbReference type="NCBI Taxonomy" id="143223"/>
    <lineage>
        <taxon>Bacteria</taxon>
        <taxon>Pseudomonadati</taxon>
        <taxon>Bacteroidota</taxon>
        <taxon>Flavobacteriia</taxon>
        <taxon>Flavobacteriales</taxon>
        <taxon>Flavobacteriaceae</taxon>
        <taxon>Salegentibacter</taxon>
    </lineage>
</organism>
<evidence type="ECO:0000256" key="1">
    <source>
        <dbReference type="SAM" id="SignalP"/>
    </source>
</evidence>
<dbReference type="Gene3D" id="3.40.50.1820">
    <property type="entry name" value="alpha/beta hydrolase"/>
    <property type="match status" value="1"/>
</dbReference>
<accession>A0A1M7NQT0</accession>
<gene>
    <name evidence="2" type="ORF">SAMN05878281_3366</name>
</gene>
<dbReference type="OrthoDB" id="1123157at2"/>
<dbReference type="AlphaFoldDB" id="A0A1M7NQT0"/>
<proteinExistence type="predicted"/>
<dbReference type="STRING" id="143223.SAMN05878281_3366"/>
<feature type="signal peptide" evidence="1">
    <location>
        <begin position="1"/>
        <end position="21"/>
    </location>
</feature>
<evidence type="ECO:0000313" key="2">
    <source>
        <dbReference type="EMBL" id="SHN06311.1"/>
    </source>
</evidence>
<feature type="chain" id="PRO_5012229773" description="Alpha/beta hydrolase" evidence="1">
    <location>
        <begin position="22"/>
        <end position="474"/>
    </location>
</feature>
<evidence type="ECO:0000313" key="3">
    <source>
        <dbReference type="Proteomes" id="UP000190235"/>
    </source>
</evidence>
<dbReference type="SUPFAM" id="SSF53474">
    <property type="entry name" value="alpha/beta-Hydrolases"/>
    <property type="match status" value="1"/>
</dbReference>
<evidence type="ECO:0008006" key="4">
    <source>
        <dbReference type="Google" id="ProtNLM"/>
    </source>
</evidence>
<reference evidence="3" key="1">
    <citation type="submission" date="2016-11" db="EMBL/GenBank/DDBJ databases">
        <authorList>
            <person name="Varghese N."/>
            <person name="Submissions S."/>
        </authorList>
    </citation>
    <scope>NUCLEOTIDE SEQUENCE [LARGE SCALE GENOMIC DNA]</scope>
    <source>
        <strain evidence="3">ACAM 48</strain>
    </source>
</reference>
<protein>
    <recommendedName>
        <fullName evidence="4">Alpha/beta hydrolase</fullName>
    </recommendedName>
</protein>
<keyword evidence="3" id="KW-1185">Reference proteome</keyword>